<dbReference type="EMBL" id="OZ035829">
    <property type="protein sequence ID" value="CAL1612309.1"/>
    <property type="molecule type" value="Genomic_DNA"/>
</dbReference>
<dbReference type="AlphaFoldDB" id="A0AAV2MGB3"/>
<reference evidence="1 2" key="1">
    <citation type="submission" date="2024-04" db="EMBL/GenBank/DDBJ databases">
        <authorList>
            <person name="Waldvogel A.-M."/>
            <person name="Schoenle A."/>
        </authorList>
    </citation>
    <scope>NUCLEOTIDE SEQUENCE [LARGE SCALE GENOMIC DNA]</scope>
</reference>
<dbReference type="Proteomes" id="UP001497482">
    <property type="component" value="Chromosome 7"/>
</dbReference>
<evidence type="ECO:0000313" key="1">
    <source>
        <dbReference type="EMBL" id="CAL1612309.1"/>
    </source>
</evidence>
<name>A0AAV2MGB3_KNICA</name>
<keyword evidence="2" id="KW-1185">Reference proteome</keyword>
<proteinExistence type="predicted"/>
<accession>A0AAV2MGB3</accession>
<gene>
    <name evidence="1" type="ORF">KC01_LOCUS38639</name>
</gene>
<protein>
    <submittedName>
        <fullName evidence="1">Uncharacterized protein</fullName>
    </submittedName>
</protein>
<evidence type="ECO:0000313" key="2">
    <source>
        <dbReference type="Proteomes" id="UP001497482"/>
    </source>
</evidence>
<organism evidence="1 2">
    <name type="scientific">Knipowitschia caucasica</name>
    <name type="common">Caucasian dwarf goby</name>
    <name type="synonym">Pomatoschistus caucasicus</name>
    <dbReference type="NCBI Taxonomy" id="637954"/>
    <lineage>
        <taxon>Eukaryota</taxon>
        <taxon>Metazoa</taxon>
        <taxon>Chordata</taxon>
        <taxon>Craniata</taxon>
        <taxon>Vertebrata</taxon>
        <taxon>Euteleostomi</taxon>
        <taxon>Actinopterygii</taxon>
        <taxon>Neopterygii</taxon>
        <taxon>Teleostei</taxon>
        <taxon>Neoteleostei</taxon>
        <taxon>Acanthomorphata</taxon>
        <taxon>Gobiaria</taxon>
        <taxon>Gobiiformes</taxon>
        <taxon>Gobioidei</taxon>
        <taxon>Gobiidae</taxon>
        <taxon>Gobiinae</taxon>
        <taxon>Knipowitschia</taxon>
    </lineage>
</organism>
<sequence length="78" mass="8015">MSVTENNTVFKKKMPLMHSVNARPHQVFCAAAPVPGGLAREPPVAGAKALAGVIAACVTRGREGDDGVCPQCSLQASV</sequence>